<evidence type="ECO:0000256" key="6">
    <source>
        <dbReference type="ARBA" id="ARBA00022729"/>
    </source>
</evidence>
<feature type="chain" id="PRO_5030898343" evidence="11">
    <location>
        <begin position="29"/>
        <end position="380"/>
    </location>
</feature>
<dbReference type="GO" id="GO:0015288">
    <property type="term" value="F:porin activity"/>
    <property type="evidence" value="ECO:0007669"/>
    <property type="project" value="UniProtKB-KW"/>
</dbReference>
<comment type="subunit">
    <text evidence="2">Homotrimer.</text>
</comment>
<keyword evidence="9" id="KW-0472">Membrane</keyword>
<dbReference type="GO" id="GO:0046930">
    <property type="term" value="C:pore complex"/>
    <property type="evidence" value="ECO:0007669"/>
    <property type="project" value="UniProtKB-KW"/>
</dbReference>
<feature type="domain" description="Porin" evidence="12">
    <location>
        <begin position="23"/>
        <end position="340"/>
    </location>
</feature>
<evidence type="ECO:0000256" key="8">
    <source>
        <dbReference type="ARBA" id="ARBA00023114"/>
    </source>
</evidence>
<dbReference type="OrthoDB" id="8982743at2"/>
<keyword evidence="14" id="KW-1185">Reference proteome</keyword>
<dbReference type="KEGG" id="pacp:FAZ97_18080"/>
<dbReference type="InterPro" id="IPR023614">
    <property type="entry name" value="Porin_dom_sf"/>
</dbReference>
<name>A0A7Z2G7X3_9BURK</name>
<evidence type="ECO:0000256" key="10">
    <source>
        <dbReference type="ARBA" id="ARBA00023237"/>
    </source>
</evidence>
<dbReference type="Pfam" id="PF13609">
    <property type="entry name" value="Porin_4"/>
    <property type="match status" value="1"/>
</dbReference>
<dbReference type="Proteomes" id="UP000434209">
    <property type="component" value="Chromosome 2"/>
</dbReference>
<dbReference type="Gene3D" id="2.40.160.10">
    <property type="entry name" value="Porin"/>
    <property type="match status" value="1"/>
</dbReference>
<evidence type="ECO:0000256" key="3">
    <source>
        <dbReference type="ARBA" id="ARBA00022448"/>
    </source>
</evidence>
<keyword evidence="8" id="KW-0626">Porin</keyword>
<feature type="signal peptide" evidence="11">
    <location>
        <begin position="1"/>
        <end position="28"/>
    </location>
</feature>
<dbReference type="PANTHER" id="PTHR34501">
    <property type="entry name" value="PROTEIN YDDL-RELATED"/>
    <property type="match status" value="1"/>
</dbReference>
<protein>
    <submittedName>
        <fullName evidence="13">Porin</fullName>
    </submittedName>
</protein>
<accession>A0A7Z2G7X3</accession>
<evidence type="ECO:0000313" key="14">
    <source>
        <dbReference type="Proteomes" id="UP000434209"/>
    </source>
</evidence>
<keyword evidence="5" id="KW-0812">Transmembrane</keyword>
<dbReference type="CDD" id="cd00342">
    <property type="entry name" value="gram_neg_porins"/>
    <property type="match status" value="1"/>
</dbReference>
<evidence type="ECO:0000259" key="12">
    <source>
        <dbReference type="Pfam" id="PF13609"/>
    </source>
</evidence>
<keyword evidence="6 11" id="KW-0732">Signal</keyword>
<dbReference type="InterPro" id="IPR033900">
    <property type="entry name" value="Gram_neg_porin_domain"/>
</dbReference>
<dbReference type="InterPro" id="IPR002299">
    <property type="entry name" value="Porin_Neis"/>
</dbReference>
<organism evidence="13 14">
    <name type="scientific">Paraburkholderia acidiphila</name>
    <dbReference type="NCBI Taxonomy" id="2571747"/>
    <lineage>
        <taxon>Bacteria</taxon>
        <taxon>Pseudomonadati</taxon>
        <taxon>Pseudomonadota</taxon>
        <taxon>Betaproteobacteria</taxon>
        <taxon>Burkholderiales</taxon>
        <taxon>Burkholderiaceae</taxon>
        <taxon>Paraburkholderia</taxon>
    </lineage>
</organism>
<dbReference type="InterPro" id="IPR050298">
    <property type="entry name" value="Gram-neg_bact_OMP"/>
</dbReference>
<dbReference type="AlphaFoldDB" id="A0A7Z2G7X3"/>
<keyword evidence="7" id="KW-0406">Ion transport</keyword>
<evidence type="ECO:0000256" key="9">
    <source>
        <dbReference type="ARBA" id="ARBA00023136"/>
    </source>
</evidence>
<evidence type="ECO:0000256" key="11">
    <source>
        <dbReference type="SAM" id="SignalP"/>
    </source>
</evidence>
<evidence type="ECO:0000256" key="4">
    <source>
        <dbReference type="ARBA" id="ARBA00022452"/>
    </source>
</evidence>
<evidence type="ECO:0000313" key="13">
    <source>
        <dbReference type="EMBL" id="QGZ56866.1"/>
    </source>
</evidence>
<evidence type="ECO:0000256" key="2">
    <source>
        <dbReference type="ARBA" id="ARBA00011233"/>
    </source>
</evidence>
<keyword evidence="4" id="KW-1134">Transmembrane beta strand</keyword>
<comment type="subcellular location">
    <subcellularLocation>
        <location evidence="1">Cell outer membrane</location>
        <topology evidence="1">Multi-pass membrane protein</topology>
    </subcellularLocation>
</comment>
<dbReference type="SUPFAM" id="SSF56935">
    <property type="entry name" value="Porins"/>
    <property type="match status" value="1"/>
</dbReference>
<evidence type="ECO:0000256" key="1">
    <source>
        <dbReference type="ARBA" id="ARBA00004571"/>
    </source>
</evidence>
<dbReference type="PANTHER" id="PTHR34501:SF9">
    <property type="entry name" value="MAJOR OUTER MEMBRANE PROTEIN P.IA"/>
    <property type="match status" value="1"/>
</dbReference>
<evidence type="ECO:0000256" key="7">
    <source>
        <dbReference type="ARBA" id="ARBA00023065"/>
    </source>
</evidence>
<dbReference type="EMBL" id="CP046910">
    <property type="protein sequence ID" value="QGZ56866.1"/>
    <property type="molecule type" value="Genomic_DNA"/>
</dbReference>
<dbReference type="GO" id="GO:0006811">
    <property type="term" value="P:monoatomic ion transport"/>
    <property type="evidence" value="ECO:0007669"/>
    <property type="project" value="UniProtKB-KW"/>
</dbReference>
<dbReference type="PRINTS" id="PR00184">
    <property type="entry name" value="NEISSPPORIN"/>
</dbReference>
<dbReference type="GO" id="GO:0009279">
    <property type="term" value="C:cell outer membrane"/>
    <property type="evidence" value="ECO:0007669"/>
    <property type="project" value="UniProtKB-SubCell"/>
</dbReference>
<gene>
    <name evidence="13" type="ORF">FAZ97_18080</name>
</gene>
<keyword evidence="10" id="KW-0998">Cell outer membrane</keyword>
<evidence type="ECO:0000256" key="5">
    <source>
        <dbReference type="ARBA" id="ARBA00022692"/>
    </source>
</evidence>
<proteinExistence type="predicted"/>
<sequence>MIWRRGVKKIVVSLLVFFGLQCSSFAQTSVTLYGIISVGVGWVNNEGGASNYKMLSGANQNTRFGFKIVEDLGGGNRAISQLENGFDITSGKLQQGGRLFGRLAYVGLSNDDFGTVTLGRQYDMFWDYFTPLVAASATNGLAAHPGDADNLMGSWRYSNSVKYVSPTVKGITAEALYAFSNAADAFSVNRAFSAGIGYENGPLKIAAAYVQLDRPGLVNASGAVSDDYASAPFFLFRTSPLNKTVGVDRQRNFGVGGRYDFADLRWNVLVDRVQFSYLDGTTLHLTNYDTSLSYRISPALVIGAAYIYTQGKYGGSLSASSHWNTGQISVDYLLSKRTDICLFDSIQWATGQYAVADIYGNSPSTSRNQNVLMGSIRHKF</sequence>
<keyword evidence="3" id="KW-0813">Transport</keyword>
<reference evidence="13 14" key="1">
    <citation type="submission" date="2019-12" db="EMBL/GenBank/DDBJ databases">
        <title>Paraburkholderia acidiphila 7Q-K02 sp. nov and Paraburkholderia acidisoli DHF22 sp. nov., two strains isolated from forest soil.</title>
        <authorList>
            <person name="Gao Z."/>
            <person name="Qiu L."/>
        </authorList>
    </citation>
    <scope>NUCLEOTIDE SEQUENCE [LARGE SCALE GENOMIC DNA]</scope>
    <source>
        <strain evidence="13 14">7Q-K02</strain>
    </source>
</reference>